<dbReference type="OrthoDB" id="2684173at2759"/>
<evidence type="ECO:0000313" key="2">
    <source>
        <dbReference type="EMBL" id="KAG2097259.1"/>
    </source>
</evidence>
<protein>
    <submittedName>
        <fullName evidence="2">Uncharacterized protein</fullName>
    </submittedName>
</protein>
<dbReference type="AlphaFoldDB" id="A0A9P7EZR1"/>
<feature type="compositionally biased region" description="Polar residues" evidence="1">
    <location>
        <begin position="1"/>
        <end position="15"/>
    </location>
</feature>
<feature type="region of interest" description="Disordered" evidence="1">
    <location>
        <begin position="1"/>
        <end position="51"/>
    </location>
</feature>
<keyword evidence="3" id="KW-1185">Reference proteome</keyword>
<comment type="caution">
    <text evidence="2">The sequence shown here is derived from an EMBL/GenBank/DDBJ whole genome shotgun (WGS) entry which is preliminary data.</text>
</comment>
<evidence type="ECO:0000256" key="1">
    <source>
        <dbReference type="SAM" id="MobiDB-lite"/>
    </source>
</evidence>
<dbReference type="Proteomes" id="UP000823399">
    <property type="component" value="Unassembled WGS sequence"/>
</dbReference>
<sequence length="467" mass="52185">MSAKPLNSFQPGSKNRQGHFYGLNPSWYSQPITPPGQLERASSKGSFPDASTFKRCSTSSASLLRSSPSGTSESVSSLELKLHLLLKSKPLKPPVFDSKDGVQISASTLSPPFRRVARGPEHEVFSDVSESDYHYILDAIESDDNLIRKPSYIPCLQQLLVNLPTPIHESISVPLCTTMGNIISSLPLPSGLSTALRIHINTMVEKGKDNEDDEDKRNLGIPDMLIQRETRDAEFHPLWLFKVSFSQTSEAVEAKMQLAANKNPHIEGAMHFHITEAEPSILPSDEWALEQELDRKKVVRIREVGGSASGSGIVSFSHTWLHPLKVTVTTWLRPPNRQLKITNHGAQYYATAVLFPQQDAAGLENVQRLLKRTLGRIRDSTVQHLEGEHPPGSNDPLTALIKPLKKWAVPNTVINWGTCMDGFETAAKQMGFRRYRKWHENLLKCTVDEVNDAEYVPPASSKRRRRH</sequence>
<evidence type="ECO:0000313" key="3">
    <source>
        <dbReference type="Proteomes" id="UP000823399"/>
    </source>
</evidence>
<proteinExistence type="predicted"/>
<accession>A0A9P7EZR1</accession>
<dbReference type="RefSeq" id="XP_041288489.1">
    <property type="nucleotide sequence ID" value="XM_041442074.1"/>
</dbReference>
<reference evidence="2" key="1">
    <citation type="journal article" date="2020" name="New Phytol.">
        <title>Comparative genomics reveals dynamic genome evolution in host specialist ectomycorrhizal fungi.</title>
        <authorList>
            <person name="Lofgren L.A."/>
            <person name="Nguyen N.H."/>
            <person name="Vilgalys R."/>
            <person name="Ruytinx J."/>
            <person name="Liao H.L."/>
            <person name="Branco S."/>
            <person name="Kuo A."/>
            <person name="LaButti K."/>
            <person name="Lipzen A."/>
            <person name="Andreopoulos W."/>
            <person name="Pangilinan J."/>
            <person name="Riley R."/>
            <person name="Hundley H."/>
            <person name="Na H."/>
            <person name="Barry K."/>
            <person name="Grigoriev I.V."/>
            <person name="Stajich J.E."/>
            <person name="Kennedy P.G."/>
        </authorList>
    </citation>
    <scope>NUCLEOTIDE SEQUENCE</scope>
    <source>
        <strain evidence="2">FC423</strain>
    </source>
</reference>
<dbReference type="GeneID" id="64704333"/>
<gene>
    <name evidence="2" type="ORF">F5147DRAFT_778062</name>
</gene>
<organism evidence="2 3">
    <name type="scientific">Suillus discolor</name>
    <dbReference type="NCBI Taxonomy" id="1912936"/>
    <lineage>
        <taxon>Eukaryota</taxon>
        <taxon>Fungi</taxon>
        <taxon>Dikarya</taxon>
        <taxon>Basidiomycota</taxon>
        <taxon>Agaricomycotina</taxon>
        <taxon>Agaricomycetes</taxon>
        <taxon>Agaricomycetidae</taxon>
        <taxon>Boletales</taxon>
        <taxon>Suillineae</taxon>
        <taxon>Suillaceae</taxon>
        <taxon>Suillus</taxon>
    </lineage>
</organism>
<name>A0A9P7EZR1_9AGAM</name>
<dbReference type="EMBL" id="JABBWM010000066">
    <property type="protein sequence ID" value="KAG2097259.1"/>
    <property type="molecule type" value="Genomic_DNA"/>
</dbReference>